<feature type="domain" description="Response regulatory" evidence="8">
    <location>
        <begin position="2"/>
        <end position="116"/>
    </location>
</feature>
<reference evidence="10 11" key="1">
    <citation type="submission" date="2019-02" db="EMBL/GenBank/DDBJ databases">
        <title>Ureibacillus thermophilus.</title>
        <authorList>
            <person name="Sunny J.S."/>
            <person name="Natarajan A."/>
            <person name="Saleena L.M."/>
        </authorList>
    </citation>
    <scope>NUCLEOTIDE SEQUENCE [LARGE SCALE GENOMIC DNA]</scope>
    <source>
        <strain evidence="10 11">LM102</strain>
    </source>
</reference>
<dbReference type="InterPro" id="IPR011006">
    <property type="entry name" value="CheY-like_superfamily"/>
</dbReference>
<dbReference type="GO" id="GO:0032993">
    <property type="term" value="C:protein-DNA complex"/>
    <property type="evidence" value="ECO:0007669"/>
    <property type="project" value="TreeGrafter"/>
</dbReference>
<evidence type="ECO:0000313" key="11">
    <source>
        <dbReference type="Proteomes" id="UP000291151"/>
    </source>
</evidence>
<evidence type="ECO:0000256" key="4">
    <source>
        <dbReference type="ARBA" id="ARBA00023125"/>
    </source>
</evidence>
<organism evidence="10 11">
    <name type="scientific">Ureibacillus thermophilus</name>
    <dbReference type="NCBI Taxonomy" id="367743"/>
    <lineage>
        <taxon>Bacteria</taxon>
        <taxon>Bacillati</taxon>
        <taxon>Bacillota</taxon>
        <taxon>Bacilli</taxon>
        <taxon>Bacillales</taxon>
        <taxon>Caryophanaceae</taxon>
        <taxon>Ureibacillus</taxon>
    </lineage>
</organism>
<evidence type="ECO:0000256" key="5">
    <source>
        <dbReference type="ARBA" id="ARBA00023163"/>
    </source>
</evidence>
<dbReference type="RefSeq" id="WP_208650757.1">
    <property type="nucleotide sequence ID" value="NZ_CP036528.1"/>
</dbReference>
<dbReference type="PANTHER" id="PTHR48111:SF22">
    <property type="entry name" value="REGULATOR OF RPOS"/>
    <property type="match status" value="1"/>
</dbReference>
<dbReference type="FunFam" id="1.10.10.10:FF:000005">
    <property type="entry name" value="Two-component system response regulator"/>
    <property type="match status" value="1"/>
</dbReference>
<evidence type="ECO:0000259" key="8">
    <source>
        <dbReference type="PROSITE" id="PS50110"/>
    </source>
</evidence>
<keyword evidence="4 7" id="KW-0238">DNA-binding</keyword>
<dbReference type="SUPFAM" id="SSF46894">
    <property type="entry name" value="C-terminal effector domain of the bipartite response regulators"/>
    <property type="match status" value="1"/>
</dbReference>
<dbReference type="Pfam" id="PF00486">
    <property type="entry name" value="Trans_reg_C"/>
    <property type="match status" value="1"/>
</dbReference>
<dbReference type="EMBL" id="CP036528">
    <property type="protein sequence ID" value="QBK24477.1"/>
    <property type="molecule type" value="Genomic_DNA"/>
</dbReference>
<dbReference type="GO" id="GO:0000156">
    <property type="term" value="F:phosphorelay response regulator activity"/>
    <property type="evidence" value="ECO:0007669"/>
    <property type="project" value="TreeGrafter"/>
</dbReference>
<accession>A0A4P6UPP6</accession>
<dbReference type="Pfam" id="PF00072">
    <property type="entry name" value="Response_reg"/>
    <property type="match status" value="1"/>
</dbReference>
<evidence type="ECO:0000313" key="10">
    <source>
        <dbReference type="EMBL" id="QBK24477.1"/>
    </source>
</evidence>
<name>A0A4P6UPP6_9BACL</name>
<keyword evidence="5" id="KW-0804">Transcription</keyword>
<dbReference type="PROSITE" id="PS51755">
    <property type="entry name" value="OMPR_PHOB"/>
    <property type="match status" value="1"/>
</dbReference>
<dbReference type="AlphaFoldDB" id="A0A4P6UPP6"/>
<dbReference type="SUPFAM" id="SSF52172">
    <property type="entry name" value="CheY-like"/>
    <property type="match status" value="1"/>
</dbReference>
<evidence type="ECO:0000256" key="3">
    <source>
        <dbReference type="ARBA" id="ARBA00023015"/>
    </source>
</evidence>
<gene>
    <name evidence="10" type="ORF">DKZ56_00230</name>
</gene>
<evidence type="ECO:0000256" key="6">
    <source>
        <dbReference type="PROSITE-ProRule" id="PRU00169"/>
    </source>
</evidence>
<evidence type="ECO:0000256" key="7">
    <source>
        <dbReference type="PROSITE-ProRule" id="PRU01091"/>
    </source>
</evidence>
<dbReference type="CDD" id="cd00383">
    <property type="entry name" value="trans_reg_C"/>
    <property type="match status" value="1"/>
</dbReference>
<protein>
    <submittedName>
        <fullName evidence="10">Response regulator transcription factor</fullName>
    </submittedName>
</protein>
<dbReference type="InterPro" id="IPR001789">
    <property type="entry name" value="Sig_transdc_resp-reg_receiver"/>
</dbReference>
<keyword evidence="11" id="KW-1185">Reference proteome</keyword>
<dbReference type="SMART" id="SM00862">
    <property type="entry name" value="Trans_reg_C"/>
    <property type="match status" value="1"/>
</dbReference>
<dbReference type="InterPro" id="IPR039420">
    <property type="entry name" value="WalR-like"/>
</dbReference>
<dbReference type="Proteomes" id="UP000291151">
    <property type="component" value="Chromosome"/>
</dbReference>
<dbReference type="PANTHER" id="PTHR48111">
    <property type="entry name" value="REGULATOR OF RPOS"/>
    <property type="match status" value="1"/>
</dbReference>
<dbReference type="InterPro" id="IPR036388">
    <property type="entry name" value="WH-like_DNA-bd_sf"/>
</dbReference>
<dbReference type="GO" id="GO:0000976">
    <property type="term" value="F:transcription cis-regulatory region binding"/>
    <property type="evidence" value="ECO:0007669"/>
    <property type="project" value="TreeGrafter"/>
</dbReference>
<feature type="domain" description="OmpR/PhoB-type" evidence="9">
    <location>
        <begin position="124"/>
        <end position="222"/>
    </location>
</feature>
<dbReference type="GO" id="GO:0005829">
    <property type="term" value="C:cytosol"/>
    <property type="evidence" value="ECO:0007669"/>
    <property type="project" value="TreeGrafter"/>
</dbReference>
<sequence length="226" mass="26029">MNILFAEDDENLGKMVFHLLQKEYGRVDWVKDGQSAYDYATFTDYDVIILDWMMPELSGLEVCKKLREKGYKGGILFLTAKDSVEDVVEGLDAGADDYLVKPFKFEELVARLRALSRRVDKPFEEVLSAEDLELNLTTHVVKRNGREIELSKKEYELLELLLRNKHQVLPRDIIIERIWGFDTDVTENALDALVKLLRKKVDEPGKPSLIKNVRGVGYKLRDSHGN</sequence>
<dbReference type="InterPro" id="IPR016032">
    <property type="entry name" value="Sig_transdc_resp-reg_C-effctor"/>
</dbReference>
<dbReference type="KEGG" id="uth:DKZ56_00230"/>
<dbReference type="InterPro" id="IPR001867">
    <property type="entry name" value="OmpR/PhoB-type_DNA-bd"/>
</dbReference>
<dbReference type="Gene3D" id="6.10.250.690">
    <property type="match status" value="1"/>
</dbReference>
<keyword evidence="2" id="KW-0902">Two-component regulatory system</keyword>
<dbReference type="SMART" id="SM00448">
    <property type="entry name" value="REC"/>
    <property type="match status" value="1"/>
</dbReference>
<feature type="modified residue" description="4-aspartylphosphate" evidence="6">
    <location>
        <position position="51"/>
    </location>
</feature>
<keyword evidence="1 6" id="KW-0597">Phosphoprotein</keyword>
<evidence type="ECO:0000256" key="2">
    <source>
        <dbReference type="ARBA" id="ARBA00023012"/>
    </source>
</evidence>
<dbReference type="PROSITE" id="PS50110">
    <property type="entry name" value="RESPONSE_REGULATORY"/>
    <property type="match status" value="1"/>
</dbReference>
<dbReference type="Gene3D" id="1.10.10.10">
    <property type="entry name" value="Winged helix-like DNA-binding domain superfamily/Winged helix DNA-binding domain"/>
    <property type="match status" value="1"/>
</dbReference>
<evidence type="ECO:0000256" key="1">
    <source>
        <dbReference type="ARBA" id="ARBA00022553"/>
    </source>
</evidence>
<dbReference type="Gene3D" id="3.40.50.2300">
    <property type="match status" value="1"/>
</dbReference>
<dbReference type="GO" id="GO:0006355">
    <property type="term" value="P:regulation of DNA-templated transcription"/>
    <property type="evidence" value="ECO:0007669"/>
    <property type="project" value="InterPro"/>
</dbReference>
<proteinExistence type="predicted"/>
<evidence type="ECO:0000259" key="9">
    <source>
        <dbReference type="PROSITE" id="PS51755"/>
    </source>
</evidence>
<keyword evidence="3" id="KW-0805">Transcription regulation</keyword>
<feature type="DNA-binding region" description="OmpR/PhoB-type" evidence="7">
    <location>
        <begin position="124"/>
        <end position="222"/>
    </location>
</feature>